<keyword evidence="1" id="KW-0472">Membrane</keyword>
<evidence type="ECO:0000313" key="3">
    <source>
        <dbReference type="Proteomes" id="UP000233551"/>
    </source>
</evidence>
<evidence type="ECO:0000313" key="2">
    <source>
        <dbReference type="EMBL" id="PKI39567.1"/>
    </source>
</evidence>
<gene>
    <name evidence="2" type="ORF">CRG98_040037</name>
</gene>
<keyword evidence="1" id="KW-0812">Transmembrane</keyword>
<dbReference type="EMBL" id="PGOL01003807">
    <property type="protein sequence ID" value="PKI39567.1"/>
    <property type="molecule type" value="Genomic_DNA"/>
</dbReference>
<proteinExistence type="predicted"/>
<reference evidence="2 3" key="1">
    <citation type="submission" date="2017-11" db="EMBL/GenBank/DDBJ databases">
        <title>De-novo sequencing of pomegranate (Punica granatum L.) genome.</title>
        <authorList>
            <person name="Akparov Z."/>
            <person name="Amiraslanov A."/>
            <person name="Hajiyeva S."/>
            <person name="Abbasov M."/>
            <person name="Kaur K."/>
            <person name="Hamwieh A."/>
            <person name="Solovyev V."/>
            <person name="Salamov A."/>
            <person name="Braich B."/>
            <person name="Kosarev P."/>
            <person name="Mahmoud A."/>
            <person name="Hajiyev E."/>
            <person name="Babayeva S."/>
            <person name="Izzatullayeva V."/>
            <person name="Mammadov A."/>
            <person name="Mammadov A."/>
            <person name="Sharifova S."/>
            <person name="Ojaghi J."/>
            <person name="Eynullazada K."/>
            <person name="Bayramov B."/>
            <person name="Abdulazimova A."/>
            <person name="Shahmuradov I."/>
        </authorList>
    </citation>
    <scope>NUCLEOTIDE SEQUENCE [LARGE SCALE GENOMIC DNA]</scope>
    <source>
        <strain evidence="3">cv. AG2017</strain>
        <tissue evidence="2">Leaf</tissue>
    </source>
</reference>
<evidence type="ECO:0000256" key="1">
    <source>
        <dbReference type="SAM" id="Phobius"/>
    </source>
</evidence>
<keyword evidence="1" id="KW-1133">Transmembrane helix</keyword>
<comment type="caution">
    <text evidence="2">The sequence shown here is derived from an EMBL/GenBank/DDBJ whole genome shotgun (WGS) entry which is preliminary data.</text>
</comment>
<accession>A0A2I0I6G1</accession>
<organism evidence="2 3">
    <name type="scientific">Punica granatum</name>
    <name type="common">Pomegranate</name>
    <dbReference type="NCBI Taxonomy" id="22663"/>
    <lineage>
        <taxon>Eukaryota</taxon>
        <taxon>Viridiplantae</taxon>
        <taxon>Streptophyta</taxon>
        <taxon>Embryophyta</taxon>
        <taxon>Tracheophyta</taxon>
        <taxon>Spermatophyta</taxon>
        <taxon>Magnoliopsida</taxon>
        <taxon>eudicotyledons</taxon>
        <taxon>Gunneridae</taxon>
        <taxon>Pentapetalae</taxon>
        <taxon>rosids</taxon>
        <taxon>malvids</taxon>
        <taxon>Myrtales</taxon>
        <taxon>Lythraceae</taxon>
        <taxon>Punica</taxon>
    </lineage>
</organism>
<dbReference type="AlphaFoldDB" id="A0A2I0I6G1"/>
<name>A0A2I0I6G1_PUNGR</name>
<keyword evidence="3" id="KW-1185">Reference proteome</keyword>
<sequence length="120" mass="13031">MHKSSGHSSARCSQRTYGLQEIGARQVEKPHSGLAGQFAHIISSLLLSATVAKLPVSRLFDLVEFVKYRGTFDRIFVLLWLSICQWAFAGASGPWILVTCRGAGSVIMGRARGPVLMGRG</sequence>
<protein>
    <submittedName>
        <fullName evidence="2">Uncharacterized protein</fullName>
    </submittedName>
</protein>
<feature type="transmembrane region" description="Helical" evidence="1">
    <location>
        <begin position="75"/>
        <end position="97"/>
    </location>
</feature>
<dbReference type="Proteomes" id="UP000233551">
    <property type="component" value="Unassembled WGS sequence"/>
</dbReference>